<comment type="caution">
    <text evidence="2">The sequence shown here is derived from an EMBL/GenBank/DDBJ whole genome shotgun (WGS) entry which is preliminary data.</text>
</comment>
<dbReference type="GO" id="GO:0005886">
    <property type="term" value="C:plasma membrane"/>
    <property type="evidence" value="ECO:0007669"/>
    <property type="project" value="TreeGrafter"/>
</dbReference>
<organism evidence="2 3">
    <name type="scientific">Rosa chinensis</name>
    <name type="common">China rose</name>
    <dbReference type="NCBI Taxonomy" id="74649"/>
    <lineage>
        <taxon>Eukaryota</taxon>
        <taxon>Viridiplantae</taxon>
        <taxon>Streptophyta</taxon>
        <taxon>Embryophyta</taxon>
        <taxon>Tracheophyta</taxon>
        <taxon>Spermatophyta</taxon>
        <taxon>Magnoliopsida</taxon>
        <taxon>eudicotyledons</taxon>
        <taxon>Gunneridae</taxon>
        <taxon>Pentapetalae</taxon>
        <taxon>rosids</taxon>
        <taxon>fabids</taxon>
        <taxon>Rosales</taxon>
        <taxon>Rosaceae</taxon>
        <taxon>Rosoideae</taxon>
        <taxon>Rosoideae incertae sedis</taxon>
        <taxon>Rosa</taxon>
    </lineage>
</organism>
<dbReference type="EMBL" id="PDCK01000043">
    <property type="protein sequence ID" value="PRQ28432.1"/>
    <property type="molecule type" value="Genomic_DNA"/>
</dbReference>
<dbReference type="AlphaFoldDB" id="A0A2P6Q2M6"/>
<evidence type="ECO:0000259" key="1">
    <source>
        <dbReference type="Pfam" id="PF00350"/>
    </source>
</evidence>
<proteinExistence type="predicted"/>
<dbReference type="Proteomes" id="UP000238479">
    <property type="component" value="Chromosome 5"/>
</dbReference>
<dbReference type="STRING" id="74649.A0A2P6Q2M6"/>
<dbReference type="PANTHER" id="PTHR11566:SF159">
    <property type="entry name" value="PHRAGMOPLASTIN DRP1A"/>
    <property type="match status" value="1"/>
</dbReference>
<dbReference type="GO" id="GO:0005737">
    <property type="term" value="C:cytoplasm"/>
    <property type="evidence" value="ECO:0007669"/>
    <property type="project" value="TreeGrafter"/>
</dbReference>
<dbReference type="PANTHER" id="PTHR11566">
    <property type="entry name" value="DYNAMIN"/>
    <property type="match status" value="1"/>
</dbReference>
<dbReference type="InterPro" id="IPR022812">
    <property type="entry name" value="Dynamin"/>
</dbReference>
<accession>A0A2P6Q2M6</accession>
<dbReference type="InterPro" id="IPR027417">
    <property type="entry name" value="P-loop_NTPase"/>
</dbReference>
<dbReference type="GO" id="GO:0006898">
    <property type="term" value="P:receptor-mediated endocytosis"/>
    <property type="evidence" value="ECO:0007669"/>
    <property type="project" value="TreeGrafter"/>
</dbReference>
<evidence type="ECO:0000313" key="2">
    <source>
        <dbReference type="EMBL" id="PRQ28432.1"/>
    </source>
</evidence>
<dbReference type="Gene3D" id="3.40.50.300">
    <property type="entry name" value="P-loop containing nucleotide triphosphate hydrolases"/>
    <property type="match status" value="1"/>
</dbReference>
<dbReference type="InterPro" id="IPR045063">
    <property type="entry name" value="Dynamin_N"/>
</dbReference>
<gene>
    <name evidence="2" type="ORF">RchiOBHm_Chr5g0002991</name>
</gene>
<protein>
    <submittedName>
        <fullName evidence="2">Putative Dynamin superfamily, P-loop containing nucleoside triphosphate hydrolase</fullName>
    </submittedName>
</protein>
<keyword evidence="2" id="KW-0378">Hydrolase</keyword>
<dbReference type="Pfam" id="PF00350">
    <property type="entry name" value="Dynamin_N"/>
    <property type="match status" value="1"/>
</dbReference>
<dbReference type="GO" id="GO:0003924">
    <property type="term" value="F:GTPase activity"/>
    <property type="evidence" value="ECO:0007669"/>
    <property type="project" value="TreeGrafter"/>
</dbReference>
<dbReference type="Gramene" id="PRQ28432">
    <property type="protein sequence ID" value="PRQ28432"/>
    <property type="gene ID" value="RchiOBHm_Chr5g0002991"/>
</dbReference>
<name>A0A2P6Q2M6_ROSCH</name>
<sequence>MIVTLRLSFIALSVPRNRATPLSLSLSLSLSPSLPPSLMGSPSVSHFVNLTLVDLPGLTKVFVEGQLDSIMQDIENMVRSYIEKPNSIISAISPANQDLATSDAIKIPCEVDPIGESKNSHPIFLFVHAFQKKFIWYF</sequence>
<reference evidence="2 3" key="1">
    <citation type="journal article" date="2018" name="Nat. Genet.">
        <title>The Rosa genome provides new insights in the design of modern roses.</title>
        <authorList>
            <person name="Bendahmane M."/>
        </authorList>
    </citation>
    <scope>NUCLEOTIDE SEQUENCE [LARGE SCALE GENOMIC DNA]</scope>
    <source>
        <strain evidence="3">cv. Old Blush</strain>
    </source>
</reference>
<dbReference type="GO" id="GO:0008017">
    <property type="term" value="F:microtubule binding"/>
    <property type="evidence" value="ECO:0007669"/>
    <property type="project" value="TreeGrafter"/>
</dbReference>
<dbReference type="GO" id="GO:0005874">
    <property type="term" value="C:microtubule"/>
    <property type="evidence" value="ECO:0007669"/>
    <property type="project" value="TreeGrafter"/>
</dbReference>
<evidence type="ECO:0000313" key="3">
    <source>
        <dbReference type="Proteomes" id="UP000238479"/>
    </source>
</evidence>
<dbReference type="SUPFAM" id="SSF52540">
    <property type="entry name" value="P-loop containing nucleoside triphosphate hydrolases"/>
    <property type="match status" value="1"/>
</dbReference>
<feature type="domain" description="Dynamin N-terminal" evidence="1">
    <location>
        <begin position="46"/>
        <end position="117"/>
    </location>
</feature>
<keyword evidence="3" id="KW-1185">Reference proteome</keyword>